<proteinExistence type="inferred from homology"/>
<dbReference type="InterPro" id="IPR035067">
    <property type="entry name" value="V-type_ATPase_csu/dsu"/>
</dbReference>
<dbReference type="InterPro" id="IPR050873">
    <property type="entry name" value="V-ATPase_V0D/AC39_subunit"/>
</dbReference>
<dbReference type="InterPro" id="IPR002843">
    <property type="entry name" value="ATPase_V0-cplx_csu/dsu"/>
</dbReference>
<dbReference type="GO" id="GO:0005524">
    <property type="term" value="F:ATP binding"/>
    <property type="evidence" value="ECO:0007669"/>
    <property type="project" value="UniProtKB-UniRule"/>
</dbReference>
<reference evidence="7 8" key="1">
    <citation type="journal article" date="2020" name="Biotechnol. Biofuels">
        <title>New insights from the biogas microbiome by comprehensive genome-resolved metagenomics of nearly 1600 species originating from multiple anaerobic digesters.</title>
        <authorList>
            <person name="Campanaro S."/>
            <person name="Treu L."/>
            <person name="Rodriguez-R L.M."/>
            <person name="Kovalovszki A."/>
            <person name="Ziels R.M."/>
            <person name="Maus I."/>
            <person name="Zhu X."/>
            <person name="Kougias P.G."/>
            <person name="Basile A."/>
            <person name="Luo G."/>
            <person name="Schluter A."/>
            <person name="Konstantinidis K.T."/>
            <person name="Angelidaki I."/>
        </authorList>
    </citation>
    <scope>NUCLEOTIDE SEQUENCE [LARGE SCALE GENOMIC DNA]</scope>
    <source>
        <strain evidence="7">AS27yjCOA_157</strain>
    </source>
</reference>
<dbReference type="InterPro" id="IPR036079">
    <property type="entry name" value="ATPase_csu/dsu_sf"/>
</dbReference>
<dbReference type="Gene3D" id="1.10.132.50">
    <property type="entry name" value="ATP synthase (C/AC39) subunit, domain 3"/>
    <property type="match status" value="1"/>
</dbReference>
<comment type="subcellular location">
    <subcellularLocation>
        <location evidence="6">Cell membrane</location>
        <topology evidence="6">Peripheral membrane protein</topology>
    </subcellularLocation>
</comment>
<dbReference type="GO" id="GO:0042777">
    <property type="term" value="P:proton motive force-driven plasma membrane ATP synthesis"/>
    <property type="evidence" value="ECO:0007669"/>
    <property type="project" value="UniProtKB-UniRule"/>
</dbReference>
<dbReference type="GO" id="GO:0033179">
    <property type="term" value="C:proton-transporting V-type ATPase, V0 domain"/>
    <property type="evidence" value="ECO:0007669"/>
    <property type="project" value="InterPro"/>
</dbReference>
<evidence type="ECO:0000256" key="1">
    <source>
        <dbReference type="ARBA" id="ARBA00006709"/>
    </source>
</evidence>
<dbReference type="Pfam" id="PF01992">
    <property type="entry name" value="vATP-synt_AC39"/>
    <property type="match status" value="1"/>
</dbReference>
<keyword evidence="4 6" id="KW-0406">Ion transport</keyword>
<evidence type="ECO:0000256" key="2">
    <source>
        <dbReference type="ARBA" id="ARBA00022448"/>
    </source>
</evidence>
<protein>
    <recommendedName>
        <fullName evidence="6">A-type ATP synthase subunit C</fullName>
    </recommendedName>
</protein>
<evidence type="ECO:0000313" key="7">
    <source>
        <dbReference type="EMBL" id="NLJ23041.1"/>
    </source>
</evidence>
<comment type="function">
    <text evidence="6">Component of the A-type ATP synthase that produces ATP from ADP in the presence of a proton gradient across the membrane.</text>
</comment>
<dbReference type="InterPro" id="IPR014272">
    <property type="entry name" value="ATPase_V0-cplx_csu"/>
</dbReference>
<keyword evidence="6" id="KW-0472">Membrane</keyword>
<keyword evidence="2 6" id="KW-0813">Transport</keyword>
<sequence>MPVLRLPKFGLPVKYAYITGRVRAMKTKLIPAEMYPRMMNMEMSEIARYLEETQYKEEIDALAKDYSGVDLIEHATFDNMAKTFRKLAEVSIDEPSFLILEYLRRWDVWNIKTLLRGKFSGASDTEIMKYLVPAGELSPEHLEELAKKDSIQDIISAFDGTDYASALAQYDGKNLASLENALDKLYYFRMERAVGGTLSVGGGLLLKYVRREIDIKNLITLFRMNKAGIDAAVIQENLIPGGKLHDELSRMAGQPFGEFLRGLEGYPFWSSISDIATSDLDAVSRVEARLKAYLIRYAWALSNYHPLSILPVLGYMVSKETEVSNIRKIVRGKEAGLPSELIEEQVVVA</sequence>
<dbReference type="NCBIfam" id="NF002268">
    <property type="entry name" value="PRK01198.1-4"/>
    <property type="match status" value="1"/>
</dbReference>
<dbReference type="PANTHER" id="PTHR38682">
    <property type="entry name" value="V-TYPE ATP SYNTHASE SUBUNIT C"/>
    <property type="match status" value="1"/>
</dbReference>
<gene>
    <name evidence="6" type="primary">atpC</name>
    <name evidence="7" type="ORF">GX426_08025</name>
</gene>
<keyword evidence="5 6" id="KW-0066">ATP synthesis</keyword>
<comment type="caution">
    <text evidence="7">The sequence shown here is derived from an EMBL/GenBank/DDBJ whole genome shotgun (WGS) entry which is preliminary data.</text>
</comment>
<comment type="similarity">
    <text evidence="1 6">Belongs to the V-ATPase V0D/AC39 subunit family.</text>
</comment>
<keyword evidence="6" id="KW-1003">Cell membrane</keyword>
<dbReference type="PANTHER" id="PTHR38682:SF1">
    <property type="entry name" value="V-TYPE ATP SYNTHASE SUBUNIT C"/>
    <property type="match status" value="1"/>
</dbReference>
<comment type="subunit">
    <text evidence="6">Has multiple subunits with at least A(3), B(3), C, D, E, F, H, I and proteolipid K(x).</text>
</comment>
<name>A0A7K4AJ84_METSH</name>
<dbReference type="EMBL" id="JAAYUN010000139">
    <property type="protein sequence ID" value="NLJ23041.1"/>
    <property type="molecule type" value="Genomic_DNA"/>
</dbReference>
<evidence type="ECO:0000256" key="5">
    <source>
        <dbReference type="ARBA" id="ARBA00023310"/>
    </source>
</evidence>
<keyword evidence="3 6" id="KW-0375">Hydrogen ion transport</keyword>
<evidence type="ECO:0000256" key="3">
    <source>
        <dbReference type="ARBA" id="ARBA00022781"/>
    </source>
</evidence>
<accession>A0A7K4AJ84</accession>
<evidence type="ECO:0000256" key="6">
    <source>
        <dbReference type="HAMAP-Rule" id="MF_00314"/>
    </source>
</evidence>
<dbReference type="GeneID" id="10461903"/>
<dbReference type="GO" id="GO:0046933">
    <property type="term" value="F:proton-transporting ATP synthase activity, rotational mechanism"/>
    <property type="evidence" value="ECO:0007669"/>
    <property type="project" value="UniProtKB-UniRule"/>
</dbReference>
<dbReference type="InterPro" id="IPR044911">
    <property type="entry name" value="V-type_ATPase_csu/dsu_dom_3"/>
</dbReference>
<dbReference type="RefSeq" id="WP_048132365.1">
    <property type="nucleotide sequence ID" value="NZ_CAJYDL010000001.1"/>
</dbReference>
<dbReference type="GO" id="GO:0046961">
    <property type="term" value="F:proton-transporting ATPase activity, rotational mechanism"/>
    <property type="evidence" value="ECO:0007669"/>
    <property type="project" value="InterPro"/>
</dbReference>
<dbReference type="GO" id="GO:0005886">
    <property type="term" value="C:plasma membrane"/>
    <property type="evidence" value="ECO:0007669"/>
    <property type="project" value="UniProtKB-SubCell"/>
</dbReference>
<dbReference type="HAMAP" id="MF_00314">
    <property type="entry name" value="ATP_synth_C_arch"/>
    <property type="match status" value="1"/>
</dbReference>
<evidence type="ECO:0000313" key="8">
    <source>
        <dbReference type="Proteomes" id="UP000544742"/>
    </source>
</evidence>
<dbReference type="NCBIfam" id="TIGR02923">
    <property type="entry name" value="AhaC"/>
    <property type="match status" value="1"/>
</dbReference>
<evidence type="ECO:0000256" key="4">
    <source>
        <dbReference type="ARBA" id="ARBA00023065"/>
    </source>
</evidence>
<dbReference type="AlphaFoldDB" id="A0A7K4AJ84"/>
<dbReference type="Proteomes" id="UP000544742">
    <property type="component" value="Unassembled WGS sequence"/>
</dbReference>
<dbReference type="Gene3D" id="1.20.1690.10">
    <property type="entry name" value="V-type ATP synthase subunit C domain"/>
    <property type="match status" value="2"/>
</dbReference>
<organism evidence="7 8">
    <name type="scientific">Methanothrix soehngenii</name>
    <name type="common">Methanosaeta concilii</name>
    <dbReference type="NCBI Taxonomy" id="2223"/>
    <lineage>
        <taxon>Archaea</taxon>
        <taxon>Methanobacteriati</taxon>
        <taxon>Methanobacteriota</taxon>
        <taxon>Stenosarchaea group</taxon>
        <taxon>Methanomicrobia</taxon>
        <taxon>Methanotrichales</taxon>
        <taxon>Methanotrichaceae</taxon>
        <taxon>Methanothrix</taxon>
    </lineage>
</organism>
<dbReference type="SUPFAM" id="SSF103486">
    <property type="entry name" value="V-type ATP synthase subunit C"/>
    <property type="match status" value="1"/>
</dbReference>